<keyword evidence="1" id="KW-0472">Membrane</keyword>
<reference evidence="3" key="1">
    <citation type="submission" date="2019-06" db="EMBL/GenBank/DDBJ databases">
        <title>Gordonia isolated from sludge of a wastewater treatment plant.</title>
        <authorList>
            <person name="Tamura T."/>
            <person name="Aoyama K."/>
            <person name="Kang Y."/>
            <person name="Saito S."/>
            <person name="Akiyama N."/>
            <person name="Yazawa K."/>
            <person name="Gonoi T."/>
            <person name="Mikami Y."/>
        </authorList>
    </citation>
    <scope>NUCLEOTIDE SEQUENCE [LARGE SCALE GENOMIC DNA]</scope>
    <source>
        <strain evidence="3">NBRC 107696</strain>
    </source>
</reference>
<proteinExistence type="predicted"/>
<feature type="transmembrane region" description="Helical" evidence="1">
    <location>
        <begin position="87"/>
        <end position="109"/>
    </location>
</feature>
<accession>A0A7I9V5M7</accession>
<evidence type="ECO:0000256" key="1">
    <source>
        <dbReference type="SAM" id="Phobius"/>
    </source>
</evidence>
<feature type="transmembrane region" description="Helical" evidence="1">
    <location>
        <begin position="7"/>
        <end position="27"/>
    </location>
</feature>
<evidence type="ECO:0000313" key="2">
    <source>
        <dbReference type="EMBL" id="GEE00718.1"/>
    </source>
</evidence>
<feature type="transmembrane region" description="Helical" evidence="1">
    <location>
        <begin position="169"/>
        <end position="190"/>
    </location>
</feature>
<dbReference type="EMBL" id="BJOV01000002">
    <property type="protein sequence ID" value="GEE00718.1"/>
    <property type="molecule type" value="Genomic_DNA"/>
</dbReference>
<name>A0A7I9V5M7_9ACTN</name>
<evidence type="ECO:0000313" key="3">
    <source>
        <dbReference type="Proteomes" id="UP000444960"/>
    </source>
</evidence>
<dbReference type="Proteomes" id="UP000444960">
    <property type="component" value="Unassembled WGS sequence"/>
</dbReference>
<keyword evidence="1" id="KW-1133">Transmembrane helix</keyword>
<gene>
    <name evidence="2" type="ORF">nbrc107696_11640</name>
</gene>
<comment type="caution">
    <text evidence="2">The sequence shown here is derived from an EMBL/GenBank/DDBJ whole genome shotgun (WGS) entry which is preliminary data.</text>
</comment>
<keyword evidence="1" id="KW-0812">Transmembrane</keyword>
<dbReference type="AlphaFoldDB" id="A0A7I9V5M7"/>
<dbReference type="RefSeq" id="WP_161894568.1">
    <property type="nucleotide sequence ID" value="NZ_BJOV01000002.1"/>
</dbReference>
<organism evidence="2 3">
    <name type="scientific">Gordonia spumicola</name>
    <dbReference type="NCBI Taxonomy" id="589161"/>
    <lineage>
        <taxon>Bacteria</taxon>
        <taxon>Bacillati</taxon>
        <taxon>Actinomycetota</taxon>
        <taxon>Actinomycetes</taxon>
        <taxon>Mycobacteriales</taxon>
        <taxon>Gordoniaceae</taxon>
        <taxon>Gordonia</taxon>
    </lineage>
</organism>
<keyword evidence="3" id="KW-1185">Reference proteome</keyword>
<protein>
    <submittedName>
        <fullName evidence="2">Uncharacterized protein</fullName>
    </submittedName>
</protein>
<sequence length="197" mass="20343">MKPDRLVAAVTAVVGLIGLGLTLLPLVTFKASERAIKSGAIDSVLYGTDSFNAEKWEERCRRYNEFCSGGGGARLDVSMFDLIASSYAAIAIVPIALALCGAAGAMTVWRTHDPRVFTAVTAVSLGALVVLLFTALNPSVAVSGTGDFRDWGSAGSTIGSEDFSASVGAGLYLSAIALAAILGVNAWRALTALRAAR</sequence>
<feature type="transmembrane region" description="Helical" evidence="1">
    <location>
        <begin position="116"/>
        <end position="136"/>
    </location>
</feature>